<dbReference type="InterPro" id="IPR052541">
    <property type="entry name" value="SQRD"/>
</dbReference>
<evidence type="ECO:0000259" key="1">
    <source>
        <dbReference type="Pfam" id="PF07992"/>
    </source>
</evidence>
<dbReference type="AlphaFoldDB" id="A0A1V3WNX0"/>
<sequence length="393" mass="41157">MSKTIVILGAGVGGLTTADSLRQLLPPEDRIILVDRSFDGVLGLSLLWVLRGWRRPDEVRFRASPTSLPGVELVTATVGRIDVATRAVHTSNGVLGYDALVIALGATLDEAAVPGLAKALQAGVAGQFYTLDGAMELHTKVDALDRGRIAVLVAAVPFKCPAAPFEAAFLMAAQLGDRFASGAVRIDTFTPDPLPMPVAGPEVGQALVAMLEDRGIGFHGRKAVTAVDPADRTLHFGDGTTESFDLLAVVPPHVPSAAARSAGLGESGWIPVDPQALTTRVDGVWAIGDATVLTLPNAKPLPKAAVFAQSQAGVVAHGVARHLGYDVPERLFTGEGACYVETGDHQAAKGAGNFLRAPAPSVTLYPPSVAFHEEKVAQESAWLDRWNTRTSPP</sequence>
<evidence type="ECO:0000313" key="2">
    <source>
        <dbReference type="EMBL" id="OOK68669.1"/>
    </source>
</evidence>
<dbReference type="InterPro" id="IPR036188">
    <property type="entry name" value="FAD/NAD-bd_sf"/>
</dbReference>
<dbReference type="Proteomes" id="UP000188532">
    <property type="component" value="Unassembled WGS sequence"/>
</dbReference>
<name>A0A1V3WNX0_MYCKA</name>
<proteinExistence type="predicted"/>
<dbReference type="Proteomes" id="UP000189229">
    <property type="component" value="Unassembled WGS sequence"/>
</dbReference>
<dbReference type="PANTHER" id="PTHR43755:SF1">
    <property type="entry name" value="FAD-DEPENDENT PYRIDINE NUCLEOTIDE-DISULPHIDE OXIDOREDUCTASE"/>
    <property type="match status" value="1"/>
</dbReference>
<accession>A0A1V3WNX0</accession>
<dbReference type="EMBL" id="MVBM01000007">
    <property type="protein sequence ID" value="OOK68669.1"/>
    <property type="molecule type" value="Genomic_DNA"/>
</dbReference>
<dbReference type="InterPro" id="IPR023753">
    <property type="entry name" value="FAD/NAD-binding_dom"/>
</dbReference>
<reference evidence="4 5" key="1">
    <citation type="submission" date="2017-02" db="EMBL/GenBank/DDBJ databases">
        <title>Complete genome sequences of Mycobacterium kansasii strains isolated from rhesus macaques.</title>
        <authorList>
            <person name="Panda A."/>
            <person name="Nagaraj S."/>
            <person name="Zhao X."/>
            <person name="Tettelin H."/>
            <person name="Detolla L.J."/>
        </authorList>
    </citation>
    <scope>NUCLEOTIDE SEQUENCE [LARGE SCALE GENOMIC DNA]</scope>
    <source>
        <strain evidence="3 4">11-3469</strain>
        <strain evidence="2 5">11-3813</strain>
    </source>
</reference>
<dbReference type="PANTHER" id="PTHR43755">
    <property type="match status" value="1"/>
</dbReference>
<evidence type="ECO:0000313" key="3">
    <source>
        <dbReference type="EMBL" id="OOK69645.1"/>
    </source>
</evidence>
<protein>
    <submittedName>
        <fullName evidence="2">Pyridine nucleotide-disulfide oxidoreductase family protein</fullName>
    </submittedName>
</protein>
<dbReference type="GO" id="GO:0016491">
    <property type="term" value="F:oxidoreductase activity"/>
    <property type="evidence" value="ECO:0007669"/>
    <property type="project" value="InterPro"/>
</dbReference>
<dbReference type="PRINTS" id="PR00368">
    <property type="entry name" value="FADPNR"/>
</dbReference>
<organism evidence="2 5">
    <name type="scientific">Mycobacterium kansasii</name>
    <dbReference type="NCBI Taxonomy" id="1768"/>
    <lineage>
        <taxon>Bacteria</taxon>
        <taxon>Bacillati</taxon>
        <taxon>Actinomycetota</taxon>
        <taxon>Actinomycetes</taxon>
        <taxon>Mycobacteriales</taxon>
        <taxon>Mycobacteriaceae</taxon>
        <taxon>Mycobacterium</taxon>
    </lineage>
</organism>
<dbReference type="RefSeq" id="WP_023369987.1">
    <property type="nucleotide sequence ID" value="NZ_BLYZ01000003.1"/>
</dbReference>
<gene>
    <name evidence="3" type="ORF">BZL29_6199</name>
    <name evidence="2" type="ORF">BZL30_7073</name>
</gene>
<comment type="caution">
    <text evidence="2">The sequence shown here is derived from an EMBL/GenBank/DDBJ whole genome shotgun (WGS) entry which is preliminary data.</text>
</comment>
<evidence type="ECO:0000313" key="5">
    <source>
        <dbReference type="Proteomes" id="UP000189229"/>
    </source>
</evidence>
<dbReference type="EMBL" id="MVBN01000007">
    <property type="protein sequence ID" value="OOK69645.1"/>
    <property type="molecule type" value="Genomic_DNA"/>
</dbReference>
<dbReference type="Gene3D" id="3.50.50.60">
    <property type="entry name" value="FAD/NAD(P)-binding domain"/>
    <property type="match status" value="2"/>
</dbReference>
<dbReference type="SUPFAM" id="SSF51905">
    <property type="entry name" value="FAD/NAD(P)-binding domain"/>
    <property type="match status" value="2"/>
</dbReference>
<dbReference type="Pfam" id="PF07992">
    <property type="entry name" value="Pyr_redox_2"/>
    <property type="match status" value="1"/>
</dbReference>
<evidence type="ECO:0000313" key="4">
    <source>
        <dbReference type="Proteomes" id="UP000188532"/>
    </source>
</evidence>
<dbReference type="STRING" id="1768.B1T50_17355"/>
<dbReference type="GeneID" id="29701079"/>
<feature type="domain" description="FAD/NAD(P)-binding" evidence="1">
    <location>
        <begin position="4"/>
        <end position="312"/>
    </location>
</feature>